<dbReference type="CDD" id="cd02432">
    <property type="entry name" value="Nodulin-21_like_1"/>
    <property type="match status" value="1"/>
</dbReference>
<evidence type="ECO:0000256" key="5">
    <source>
        <dbReference type="SAM" id="Phobius"/>
    </source>
</evidence>
<proteinExistence type="predicted"/>
<sequence length="247" mass="25051">MKRAVDLEVLGTAPRELTRTGEIAQRLNWLRAGVLGANDGIVSVAAVVVGVAGATGGTGAILMAGMAALVGGAVSMALGEYVSVSSQSDSQKHMIAQKRRDLALAPARNLAELARIYERKGLSAGTAQRVAKELTEHDAVGAHVSAELNLDENDVVNAWHAAIASAIAFTLGAILPMLAILLPPETLRVPVTFVAVLAALAITGWVGATIGGGSRIKAALRVTLGGAVALAATFVIGRLLGASGLLG</sequence>
<keyword evidence="4 5" id="KW-0472">Membrane</keyword>
<evidence type="ECO:0000256" key="4">
    <source>
        <dbReference type="ARBA" id="ARBA00023136"/>
    </source>
</evidence>
<keyword evidence="2 5" id="KW-0812">Transmembrane</keyword>
<dbReference type="PANTHER" id="PTHR31851">
    <property type="entry name" value="FE(2+)/MN(2+) TRANSPORTER PCL1"/>
    <property type="match status" value="1"/>
</dbReference>
<evidence type="ECO:0000313" key="7">
    <source>
        <dbReference type="Proteomes" id="UP001595773"/>
    </source>
</evidence>
<dbReference type="Pfam" id="PF01988">
    <property type="entry name" value="VIT1"/>
    <property type="match status" value="1"/>
</dbReference>
<keyword evidence="7" id="KW-1185">Reference proteome</keyword>
<comment type="caution">
    <text evidence="6">The sequence shown here is derived from an EMBL/GenBank/DDBJ whole genome shotgun (WGS) entry which is preliminary data.</text>
</comment>
<feature type="transmembrane region" description="Helical" evidence="5">
    <location>
        <begin position="158"/>
        <end position="181"/>
    </location>
</feature>
<evidence type="ECO:0000313" key="6">
    <source>
        <dbReference type="EMBL" id="MFC4266628.1"/>
    </source>
</evidence>
<feature type="transmembrane region" description="Helical" evidence="5">
    <location>
        <begin position="29"/>
        <end position="54"/>
    </location>
</feature>
<dbReference type="EMBL" id="JBHSCQ010000022">
    <property type="protein sequence ID" value="MFC4266628.1"/>
    <property type="molecule type" value="Genomic_DNA"/>
</dbReference>
<keyword evidence="3 5" id="KW-1133">Transmembrane helix</keyword>
<organism evidence="6 7">
    <name type="scientific">Arthrobacter cryoconiti</name>
    <dbReference type="NCBI Taxonomy" id="748907"/>
    <lineage>
        <taxon>Bacteria</taxon>
        <taxon>Bacillati</taxon>
        <taxon>Actinomycetota</taxon>
        <taxon>Actinomycetes</taxon>
        <taxon>Micrococcales</taxon>
        <taxon>Micrococcaceae</taxon>
        <taxon>Arthrobacter</taxon>
    </lineage>
</organism>
<feature type="transmembrane region" description="Helical" evidence="5">
    <location>
        <begin position="60"/>
        <end position="84"/>
    </location>
</feature>
<gene>
    <name evidence="6" type="ORF">ACFOW9_13535</name>
</gene>
<reference evidence="7" key="1">
    <citation type="journal article" date="2019" name="Int. J. Syst. Evol. Microbiol.">
        <title>The Global Catalogue of Microorganisms (GCM) 10K type strain sequencing project: providing services to taxonomists for standard genome sequencing and annotation.</title>
        <authorList>
            <consortium name="The Broad Institute Genomics Platform"/>
            <consortium name="The Broad Institute Genome Sequencing Center for Infectious Disease"/>
            <person name="Wu L."/>
            <person name="Ma J."/>
        </authorList>
    </citation>
    <scope>NUCLEOTIDE SEQUENCE [LARGE SCALE GENOMIC DNA]</scope>
    <source>
        <strain evidence="7">CGMCC 1.10698</strain>
    </source>
</reference>
<protein>
    <submittedName>
        <fullName evidence="6">VIT family protein</fullName>
    </submittedName>
</protein>
<evidence type="ECO:0000256" key="3">
    <source>
        <dbReference type="ARBA" id="ARBA00022989"/>
    </source>
</evidence>
<dbReference type="RefSeq" id="WP_230066126.1">
    <property type="nucleotide sequence ID" value="NZ_BAABLL010000010.1"/>
</dbReference>
<evidence type="ECO:0000256" key="1">
    <source>
        <dbReference type="ARBA" id="ARBA00004127"/>
    </source>
</evidence>
<feature type="transmembrane region" description="Helical" evidence="5">
    <location>
        <begin position="218"/>
        <end position="240"/>
    </location>
</feature>
<comment type="subcellular location">
    <subcellularLocation>
        <location evidence="1">Endomembrane system</location>
        <topology evidence="1">Multi-pass membrane protein</topology>
    </subcellularLocation>
</comment>
<name>A0ABV8R3B9_9MICC</name>
<evidence type="ECO:0000256" key="2">
    <source>
        <dbReference type="ARBA" id="ARBA00022692"/>
    </source>
</evidence>
<dbReference type="InterPro" id="IPR008217">
    <property type="entry name" value="Ccc1_fam"/>
</dbReference>
<dbReference type="Proteomes" id="UP001595773">
    <property type="component" value="Unassembled WGS sequence"/>
</dbReference>
<accession>A0ABV8R3B9</accession>
<feature type="transmembrane region" description="Helical" evidence="5">
    <location>
        <begin position="187"/>
        <end position="206"/>
    </location>
</feature>